<dbReference type="Pfam" id="PF21530">
    <property type="entry name" value="Pif1_2B_dom"/>
    <property type="match status" value="1"/>
</dbReference>
<feature type="domain" description="DNA helicase Pif1-like 2B" evidence="1">
    <location>
        <begin position="167"/>
        <end position="201"/>
    </location>
</feature>
<gene>
    <name evidence="2" type="primary">T18N14.70</name>
</gene>
<dbReference type="PANTHER" id="PTHR23274:SF48">
    <property type="entry name" value="ATP-DEPENDENT DNA HELICASE"/>
    <property type="match status" value="1"/>
</dbReference>
<evidence type="ECO:0000313" key="2">
    <source>
        <dbReference type="EMBL" id="CAB63155.1"/>
    </source>
</evidence>
<organism evidence="2">
    <name type="scientific">Arabidopsis thaliana</name>
    <name type="common">Mouse-ear cress</name>
    <dbReference type="NCBI Taxonomy" id="3702"/>
    <lineage>
        <taxon>Eukaryota</taxon>
        <taxon>Viridiplantae</taxon>
        <taxon>Streptophyta</taxon>
        <taxon>Embryophyta</taxon>
        <taxon>Tracheophyta</taxon>
        <taxon>Spermatophyta</taxon>
        <taxon>Magnoliopsida</taxon>
        <taxon>eudicotyledons</taxon>
        <taxon>Gunneridae</taxon>
        <taxon>Pentapetalae</taxon>
        <taxon>rosids</taxon>
        <taxon>malvids</taxon>
        <taxon>Brassicales</taxon>
        <taxon>Brassicaceae</taxon>
        <taxon>Camelineae</taxon>
        <taxon>Arabidopsis</taxon>
    </lineage>
</organism>
<protein>
    <submittedName>
        <fullName evidence="2">Uncharacterized protein T18N14.70</fullName>
    </submittedName>
</protein>
<dbReference type="PIR" id="T46065">
    <property type="entry name" value="T46065"/>
</dbReference>
<accession>Q9SCT9</accession>
<dbReference type="ExpressionAtlas" id="Q9SCT9">
    <property type="expression patterns" value="baseline and differential"/>
</dbReference>
<sequence>MALIRNHPSASLGEIRPWKIKVQIVRTSKGNKKESDNSIDLVLLDSSETRIHTTIDEALSRWIMNISGDNINNPNDGETEIDISKDLLITESKDPIKTLLKEVYGEYFAKSYNPDFCHDSAILCHRDDDVDQINDYMLSLLPGEEKECLSTDSISPSPNDDMFVPLEVLNSIKVPGLPDFKLRLKVGAPVMLLRDLDPSRGNKHGKKIWIPRIASYPTETNFPLQMRRTQYPLKLAFAMTIDESQVHTLSKVGLYLPRQVFSHGRQMFVAISKVKSRAGLKVLITDKDGNPQEEAKNYPFTLAFAMTIDQSRGQTFSKVGLYLPKQVFFPGQRYLAISKVKAGTGLTQFLIAEEAEKSQVEAENVVLKKLFWNV</sequence>
<dbReference type="EMBL" id="AL132968">
    <property type="protein sequence ID" value="CAB63155.1"/>
    <property type="molecule type" value="Genomic_DNA"/>
</dbReference>
<dbReference type="AlphaFoldDB" id="Q9SCT9"/>
<proteinExistence type="predicted"/>
<dbReference type="InterPro" id="IPR049163">
    <property type="entry name" value="Pif1-like_2B_dom"/>
</dbReference>
<reference evidence="2" key="2">
    <citation type="submission" date="1999-12" db="EMBL/GenBank/DDBJ databases">
        <authorList>
            <person name="EU Arabidopsis sequencing project"/>
        </authorList>
    </citation>
    <scope>NUCLEOTIDE SEQUENCE</scope>
</reference>
<reference evidence="2" key="1">
    <citation type="submission" date="1999-11" db="EMBL/GenBank/DDBJ databases">
        <authorList>
            <person name="Delseny M."/>
            <person name="Berger C."/>
            <person name="Cooke R."/>
            <person name="Grellet F."/>
            <person name="Laudie M."/>
            <person name="Mewes H.W."/>
            <person name="Lemcke K."/>
            <person name="Mayer K.F.X."/>
            <person name="Quetier F."/>
            <person name="Salanoubat M."/>
        </authorList>
    </citation>
    <scope>NUCLEOTIDE SEQUENCE</scope>
</reference>
<evidence type="ECO:0000259" key="1">
    <source>
        <dbReference type="Pfam" id="PF21530"/>
    </source>
</evidence>
<name>Q9SCT9_ARATH</name>
<dbReference type="InterPro" id="IPR027417">
    <property type="entry name" value="P-loop_NTPase"/>
</dbReference>
<dbReference type="SUPFAM" id="SSF52540">
    <property type="entry name" value="P-loop containing nucleoside triphosphate hydrolases"/>
    <property type="match status" value="2"/>
</dbReference>
<dbReference type="PANTHER" id="PTHR23274">
    <property type="entry name" value="DNA HELICASE-RELATED"/>
    <property type="match status" value="1"/>
</dbReference>
<reference key="3">
    <citation type="journal article" date="2000" name="Nature">
        <title>Sequence and analysis of chromosome 3 of the plant Arabidopsis thaliana.</title>
        <authorList>
            <consortium name="European Union Chromosome 3 Arabidopsis Sequencing Consortium"/>
            <consortium name="Institute for Genomic Research"/>
            <consortium name="Kazusa DNA Research Institute"/>
            <person name="Salanoubat M."/>
            <person name="Lemcke K."/>
            <person name="Rieger M."/>
            <person name="Ansorge W."/>
            <person name="Unseld M."/>
            <person name="Fartmann B."/>
            <person name="Valle G."/>
            <person name="Blocker H."/>
            <person name="Perez-Alonso M."/>
            <person name="Obermaier B."/>
            <person name="Delseny M."/>
            <person name="Boutry M."/>
            <person name="Grivell L.A."/>
            <person name="Mache R."/>
            <person name="Puigdomenech P."/>
            <person name="De Simone V."/>
            <person name="Choisne N."/>
            <person name="Artiguenave F."/>
            <person name="Robert C."/>
            <person name="Brottier P."/>
            <person name="Wincker P."/>
            <person name="Cattolico L."/>
            <person name="Weissenbach J."/>
            <person name="Saurin W."/>
            <person name="Quetier F."/>
            <person name="Schafer M."/>
            <person name="Muller-Auer S."/>
            <person name="Gabel C."/>
            <person name="Fuchs M."/>
            <person name="Benes V."/>
            <person name="Wurmbach E."/>
            <person name="Drzonek H."/>
            <person name="Erfle H."/>
            <person name="Jordan N."/>
            <person name="Bangert S."/>
            <person name="Wiedelmann R."/>
            <person name="Kranz H."/>
            <person name="Voss H."/>
            <person name="Holland R."/>
            <person name="Brandt P."/>
            <person name="Nyakatura G."/>
            <person name="Vezzi A."/>
            <person name="D'Angelo M."/>
            <person name="Pallavicini A."/>
            <person name="Toppo S."/>
            <person name="Simionati B."/>
            <person name="Conrad A."/>
            <person name="Hornischer K."/>
            <person name="Kauer G."/>
            <person name="Lohnert T.H."/>
            <person name="Nordsiek G."/>
            <person name="Reichelt J."/>
            <person name="Scharfe M."/>
            <person name="Schon O."/>
            <person name="Bargues M."/>
            <person name="Terol J."/>
            <person name="Climent J."/>
            <person name="Navarro P."/>
            <person name="Collado C."/>
            <person name="Perez-Perez A."/>
            <person name="Ottenwalder B."/>
            <person name="Duchemin D."/>
            <person name="Cooke R."/>
            <person name="Laudie M."/>
            <person name="Berger-Llauro C."/>
            <person name="Purnelle B."/>
            <person name="Masuy D."/>
            <person name="de Haan M."/>
            <person name="Maarse A.C."/>
            <person name="Alcaraz J.P."/>
            <person name="Cottet A."/>
            <person name="Casacuberta E."/>
            <person name="Monfort A."/>
            <person name="Argiriou A."/>
            <person name="flores M."/>
            <person name="Liguori R."/>
            <person name="Vitale D."/>
            <person name="Mannhaupt G."/>
            <person name="Haase D."/>
            <person name="Schoof H."/>
            <person name="Rudd S."/>
            <person name="Zaccaria P."/>
            <person name="Mewes H.W."/>
            <person name="Mayer K.F."/>
            <person name="Kaul S."/>
            <person name="Town C.D."/>
            <person name="Koo H.L."/>
            <person name="Tallon L.J."/>
            <person name="Jenkins J."/>
            <person name="Rooney T."/>
            <person name="Rizzo M."/>
            <person name="Walts A."/>
            <person name="Utterback T."/>
            <person name="Fujii C.Y."/>
            <person name="Shea T.P."/>
            <person name="Creasy T.H."/>
            <person name="Haas B."/>
            <person name="Maiti R."/>
            <person name="Wu D."/>
            <person name="Peterson J."/>
            <person name="Van Aken S."/>
            <person name="Pai G."/>
            <person name="Militscher J."/>
            <person name="Sellers P."/>
            <person name="Gill J.E."/>
            <person name="Feldblyum T.V."/>
            <person name="Preuss D."/>
            <person name="Lin X."/>
            <person name="Nierman W.C."/>
            <person name="Salzberg S.L."/>
            <person name="White O."/>
            <person name="Venter J.C."/>
            <person name="Fraser C.M."/>
            <person name="Kaneko T."/>
            <person name="Nakamura Y."/>
            <person name="Sato S."/>
            <person name="Kato T."/>
            <person name="Asamizu E."/>
            <person name="Sasamoto S."/>
            <person name="Kimura T."/>
            <person name="Idesawa K."/>
            <person name="Kawashima K."/>
            <person name="Kishida Y."/>
            <person name="Kiyokawa C."/>
            <person name="Kohara M."/>
            <person name="Matsumoto M."/>
            <person name="Matsuno A."/>
            <person name="Muraki A."/>
            <person name="Nakayama S."/>
            <person name="Nakazaki N."/>
            <person name="Shinpo S."/>
            <person name="Takeuchi C."/>
            <person name="Wada T."/>
            <person name="Watanabe A."/>
            <person name="Yamada M."/>
            <person name="Yasuda M."/>
            <person name="Tabata S."/>
        </authorList>
    </citation>
    <scope>NUCLEOTIDE SEQUENCE [LARGE SCALE GENOMIC DNA]</scope>
    <source>
        <strain>cv. Columbia</strain>
    </source>
</reference>